<gene>
    <name evidence="2" type="ORF">MAR_025833</name>
</gene>
<reference evidence="2" key="1">
    <citation type="submission" date="2022-11" db="EMBL/GenBank/DDBJ databases">
        <title>Centuries of genome instability and evolution in soft-shell clam transmissible cancer (bioRxiv).</title>
        <authorList>
            <person name="Hart S.F.M."/>
            <person name="Yonemitsu M.A."/>
            <person name="Giersch R.M."/>
            <person name="Beal B.F."/>
            <person name="Arriagada G."/>
            <person name="Davis B.W."/>
            <person name="Ostrander E.A."/>
            <person name="Goff S.P."/>
            <person name="Metzger M.J."/>
        </authorList>
    </citation>
    <scope>NUCLEOTIDE SEQUENCE</scope>
    <source>
        <strain evidence="2">MELC-2E11</strain>
        <tissue evidence="2">Siphon/mantle</tissue>
    </source>
</reference>
<dbReference type="Proteomes" id="UP001164746">
    <property type="component" value="Chromosome 8"/>
</dbReference>
<evidence type="ECO:0000256" key="1">
    <source>
        <dbReference type="SAM" id="MobiDB-lite"/>
    </source>
</evidence>
<feature type="compositionally biased region" description="Polar residues" evidence="1">
    <location>
        <begin position="58"/>
        <end position="71"/>
    </location>
</feature>
<proteinExistence type="predicted"/>
<evidence type="ECO:0000313" key="3">
    <source>
        <dbReference type="Proteomes" id="UP001164746"/>
    </source>
</evidence>
<evidence type="ECO:0000313" key="2">
    <source>
        <dbReference type="EMBL" id="WAR11653.1"/>
    </source>
</evidence>
<sequence length="220" mass="25365">MTSTMANLPTEDRGQGAFTDVLSKFQKIRDKHTRQNVYANIRQPTPPDTEDKPDGDPNPTSVLSGSATGRSVPSRPVDREWFGRRRFSHPSLLRLPMIRGGSVTGMTGFGRNWEKEKHQTYEFRKYRRHSLPYTPFEQELAKVYERKAKELLSENSNKIVRRRTRVRGGVGRGRGGYRAMAEEESDGWVLSGKDLHAFYTFWDRPEYMSRQRGKNGNHTS</sequence>
<accession>A0ABY7ENT8</accession>
<keyword evidence="3" id="KW-1185">Reference proteome</keyword>
<feature type="region of interest" description="Disordered" evidence="1">
    <location>
        <begin position="32"/>
        <end position="77"/>
    </location>
</feature>
<name>A0ABY7ENT8_MYAAR</name>
<dbReference type="EMBL" id="CP111019">
    <property type="protein sequence ID" value="WAR11653.1"/>
    <property type="molecule type" value="Genomic_DNA"/>
</dbReference>
<organism evidence="2 3">
    <name type="scientific">Mya arenaria</name>
    <name type="common">Soft-shell clam</name>
    <dbReference type="NCBI Taxonomy" id="6604"/>
    <lineage>
        <taxon>Eukaryota</taxon>
        <taxon>Metazoa</taxon>
        <taxon>Spiralia</taxon>
        <taxon>Lophotrochozoa</taxon>
        <taxon>Mollusca</taxon>
        <taxon>Bivalvia</taxon>
        <taxon>Autobranchia</taxon>
        <taxon>Heteroconchia</taxon>
        <taxon>Euheterodonta</taxon>
        <taxon>Imparidentia</taxon>
        <taxon>Neoheterodontei</taxon>
        <taxon>Myida</taxon>
        <taxon>Myoidea</taxon>
        <taxon>Myidae</taxon>
        <taxon>Mya</taxon>
    </lineage>
</organism>
<protein>
    <submittedName>
        <fullName evidence="2">Uncharacterized protein</fullName>
    </submittedName>
</protein>